<dbReference type="SUPFAM" id="SSF49879">
    <property type="entry name" value="SMAD/FHA domain"/>
    <property type="match status" value="1"/>
</dbReference>
<evidence type="ECO:0000256" key="1">
    <source>
        <dbReference type="ARBA" id="ARBA00023125"/>
    </source>
</evidence>
<dbReference type="PROSITE" id="PS50006">
    <property type="entry name" value="FHA_DOMAIN"/>
    <property type="match status" value="1"/>
</dbReference>
<dbReference type="Pfam" id="PF00486">
    <property type="entry name" value="Trans_reg_C"/>
    <property type="match status" value="1"/>
</dbReference>
<dbReference type="InterPro" id="IPR008984">
    <property type="entry name" value="SMAD_FHA_dom_sf"/>
</dbReference>
<dbReference type="GO" id="GO:0006355">
    <property type="term" value="P:regulation of DNA-templated transcription"/>
    <property type="evidence" value="ECO:0007669"/>
    <property type="project" value="InterPro"/>
</dbReference>
<dbReference type="SUPFAM" id="SSF46894">
    <property type="entry name" value="C-terminal effector domain of the bipartite response regulators"/>
    <property type="match status" value="1"/>
</dbReference>
<protein>
    <submittedName>
        <fullName evidence="5">FHA domain-containing protein</fullName>
    </submittedName>
</protein>
<evidence type="ECO:0000259" key="4">
    <source>
        <dbReference type="PROSITE" id="PS51755"/>
    </source>
</evidence>
<reference evidence="5 6" key="1">
    <citation type="submission" date="2020-02" db="EMBL/GenBank/DDBJ databases">
        <authorList>
            <person name="Zheng R.K."/>
            <person name="Sun C.M."/>
        </authorList>
    </citation>
    <scope>NUCLEOTIDE SEQUENCE [LARGE SCALE GENOMIC DNA]</scope>
    <source>
        <strain evidence="6">rifampicinis</strain>
    </source>
</reference>
<dbReference type="KEGG" id="pmet:G4Y79_17190"/>
<evidence type="ECO:0000259" key="3">
    <source>
        <dbReference type="PROSITE" id="PS50006"/>
    </source>
</evidence>
<dbReference type="SMART" id="SM00862">
    <property type="entry name" value="Trans_reg_C"/>
    <property type="match status" value="1"/>
</dbReference>
<dbReference type="Proteomes" id="UP000594468">
    <property type="component" value="Chromosome"/>
</dbReference>
<dbReference type="InterPro" id="IPR050923">
    <property type="entry name" value="Cell_Proc_Reg/RNA_Proc"/>
</dbReference>
<dbReference type="Gene3D" id="1.10.10.10">
    <property type="entry name" value="Winged helix-like DNA-binding domain superfamily/Winged helix DNA-binding domain"/>
    <property type="match status" value="1"/>
</dbReference>
<dbReference type="CDD" id="cd00383">
    <property type="entry name" value="trans_reg_C"/>
    <property type="match status" value="1"/>
</dbReference>
<evidence type="ECO:0000313" key="5">
    <source>
        <dbReference type="EMBL" id="QPC81421.1"/>
    </source>
</evidence>
<dbReference type="PROSITE" id="PS51755">
    <property type="entry name" value="OMPR_PHOB"/>
    <property type="match status" value="1"/>
</dbReference>
<dbReference type="AlphaFoldDB" id="A0A7S8IDD5"/>
<dbReference type="RefSeq" id="WP_195169494.1">
    <property type="nucleotide sequence ID" value="NZ_CP062983.1"/>
</dbReference>
<dbReference type="InterPro" id="IPR016032">
    <property type="entry name" value="Sig_transdc_resp-reg_C-effctor"/>
</dbReference>
<organism evidence="5 6">
    <name type="scientific">Phototrophicus methaneseepsis</name>
    <dbReference type="NCBI Taxonomy" id="2710758"/>
    <lineage>
        <taxon>Bacteria</taxon>
        <taxon>Bacillati</taxon>
        <taxon>Chloroflexota</taxon>
        <taxon>Candidatus Thermofontia</taxon>
        <taxon>Phototrophicales</taxon>
        <taxon>Phototrophicaceae</taxon>
        <taxon>Phototrophicus</taxon>
    </lineage>
</organism>
<dbReference type="Gene3D" id="2.60.200.20">
    <property type="match status" value="1"/>
</dbReference>
<dbReference type="PANTHER" id="PTHR23308">
    <property type="entry name" value="NUCLEAR INHIBITOR OF PROTEIN PHOSPHATASE-1"/>
    <property type="match status" value="1"/>
</dbReference>
<feature type="domain" description="FHA" evidence="3">
    <location>
        <begin position="29"/>
        <end position="79"/>
    </location>
</feature>
<dbReference type="GO" id="GO:0000160">
    <property type="term" value="P:phosphorelay signal transduction system"/>
    <property type="evidence" value="ECO:0007669"/>
    <property type="project" value="InterPro"/>
</dbReference>
<dbReference type="Pfam" id="PF00498">
    <property type="entry name" value="FHA"/>
    <property type="match status" value="1"/>
</dbReference>
<evidence type="ECO:0000313" key="6">
    <source>
        <dbReference type="Proteomes" id="UP000594468"/>
    </source>
</evidence>
<feature type="domain" description="OmpR/PhoB-type" evidence="4">
    <location>
        <begin position="118"/>
        <end position="222"/>
    </location>
</feature>
<keyword evidence="6" id="KW-1185">Reference proteome</keyword>
<dbReference type="InterPro" id="IPR000253">
    <property type="entry name" value="FHA_dom"/>
</dbReference>
<feature type="DNA-binding region" description="OmpR/PhoB-type" evidence="2">
    <location>
        <begin position="118"/>
        <end position="222"/>
    </location>
</feature>
<evidence type="ECO:0000256" key="2">
    <source>
        <dbReference type="PROSITE-ProRule" id="PRU01091"/>
    </source>
</evidence>
<proteinExistence type="predicted"/>
<dbReference type="InterPro" id="IPR001867">
    <property type="entry name" value="OmpR/PhoB-type_DNA-bd"/>
</dbReference>
<gene>
    <name evidence="5" type="ORF">G4Y79_17190</name>
</gene>
<dbReference type="GO" id="GO:0003677">
    <property type="term" value="F:DNA binding"/>
    <property type="evidence" value="ECO:0007669"/>
    <property type="project" value="UniProtKB-UniRule"/>
</dbReference>
<dbReference type="CDD" id="cd00060">
    <property type="entry name" value="FHA"/>
    <property type="match status" value="1"/>
</dbReference>
<dbReference type="InterPro" id="IPR036388">
    <property type="entry name" value="WH-like_DNA-bd_sf"/>
</dbReference>
<keyword evidence="1 2" id="KW-0238">DNA-binding</keyword>
<dbReference type="EMBL" id="CP062983">
    <property type="protein sequence ID" value="QPC81421.1"/>
    <property type="molecule type" value="Genomic_DNA"/>
</dbReference>
<dbReference type="SMART" id="SM00240">
    <property type="entry name" value="FHA"/>
    <property type="match status" value="1"/>
</dbReference>
<accession>A0A7S8IDD5</accession>
<name>A0A7S8IDD5_9CHLR</name>
<sequence>MSKPSEYPAVVILDGDMAGQHWILEDEVTTVGRDDICTIVIPNRRISRQHIAIKRMPDDRYIVEDLESKNGTWHNGNRLEGSRDLADGDEIHLALSVRLRYIGSGITAPVTQDLPDVIPSAAFRGRLKIDTEARRVFINDEELDPPLSLPQYRLLEMLYMNSHRVCTREEVVEKVWPEAMGEGVSEQAIDALVRRLRDRLAEADEDWQYIITVRGHGFRLDNPD</sequence>